<evidence type="ECO:0000313" key="4">
    <source>
        <dbReference type="Proteomes" id="UP000199421"/>
    </source>
</evidence>
<feature type="signal peptide" evidence="2">
    <location>
        <begin position="1"/>
        <end position="23"/>
    </location>
</feature>
<gene>
    <name evidence="3" type="ORF">SAMN05661044_04934</name>
</gene>
<feature type="compositionally biased region" description="Polar residues" evidence="1">
    <location>
        <begin position="18"/>
        <end position="28"/>
    </location>
</feature>
<protein>
    <submittedName>
        <fullName evidence="3">Uncharacterized protein</fullName>
    </submittedName>
</protein>
<feature type="region of interest" description="Disordered" evidence="1">
    <location>
        <begin position="18"/>
        <end position="59"/>
    </location>
</feature>
<organism evidence="3 4">
    <name type="scientific">Olivibacter domesticus</name>
    <name type="common">Pseudosphingobacterium domesticum</name>
    <dbReference type="NCBI Taxonomy" id="407022"/>
    <lineage>
        <taxon>Bacteria</taxon>
        <taxon>Pseudomonadati</taxon>
        <taxon>Bacteroidota</taxon>
        <taxon>Sphingobacteriia</taxon>
        <taxon>Sphingobacteriales</taxon>
        <taxon>Sphingobacteriaceae</taxon>
        <taxon>Olivibacter</taxon>
    </lineage>
</organism>
<feature type="chain" id="PRO_5011771906" evidence="2">
    <location>
        <begin position="24"/>
        <end position="59"/>
    </location>
</feature>
<dbReference type="RefSeq" id="WP_093330640.1">
    <property type="nucleotide sequence ID" value="NZ_FOAF01000010.1"/>
</dbReference>
<dbReference type="AlphaFoldDB" id="A0A1H7XLW5"/>
<feature type="compositionally biased region" description="Low complexity" evidence="1">
    <location>
        <begin position="39"/>
        <end position="59"/>
    </location>
</feature>
<dbReference type="PROSITE" id="PS51257">
    <property type="entry name" value="PROKAR_LIPOPROTEIN"/>
    <property type="match status" value="1"/>
</dbReference>
<proteinExistence type="predicted"/>
<keyword evidence="4" id="KW-1185">Reference proteome</keyword>
<name>A0A1H7XLW5_OLID1</name>
<dbReference type="Proteomes" id="UP000199421">
    <property type="component" value="Unassembled WGS sequence"/>
</dbReference>
<sequence>MKKLAITAAIAAIFLASCGNSQQGTESSEGMGDSLEQEMTPADTSTMPMDTTADTTTMP</sequence>
<accession>A0A1H7XLW5</accession>
<keyword evidence="2" id="KW-0732">Signal</keyword>
<evidence type="ECO:0000256" key="1">
    <source>
        <dbReference type="SAM" id="MobiDB-lite"/>
    </source>
</evidence>
<evidence type="ECO:0000313" key="3">
    <source>
        <dbReference type="EMBL" id="SEM34177.1"/>
    </source>
</evidence>
<evidence type="ECO:0000256" key="2">
    <source>
        <dbReference type="SAM" id="SignalP"/>
    </source>
</evidence>
<reference evidence="4" key="1">
    <citation type="submission" date="2016-10" db="EMBL/GenBank/DDBJ databases">
        <authorList>
            <person name="Varghese N."/>
            <person name="Submissions S."/>
        </authorList>
    </citation>
    <scope>NUCLEOTIDE SEQUENCE [LARGE SCALE GENOMIC DNA]</scope>
    <source>
        <strain evidence="4">DSM 18733</strain>
    </source>
</reference>
<dbReference type="EMBL" id="FOAF01000010">
    <property type="protein sequence ID" value="SEM34177.1"/>
    <property type="molecule type" value="Genomic_DNA"/>
</dbReference>